<dbReference type="OrthoDB" id="9812625at2"/>
<dbReference type="GO" id="GO:0003700">
    <property type="term" value="F:DNA-binding transcription factor activity"/>
    <property type="evidence" value="ECO:0007669"/>
    <property type="project" value="InterPro"/>
</dbReference>
<reference evidence="12 13" key="1">
    <citation type="submission" date="2019-03" db="EMBL/GenBank/DDBJ databases">
        <title>Sequencing the genomes of 1000 actinobacteria strains.</title>
        <authorList>
            <person name="Klenk H.-P."/>
        </authorList>
    </citation>
    <scope>NUCLEOTIDE SEQUENCE [LARGE SCALE GENOMIC DNA]</scope>
    <source>
        <strain evidence="12 13">DSM 18936</strain>
    </source>
</reference>
<comment type="pathway">
    <text evidence="1">Amino-acid degradation; L-proline degradation into L-glutamate; L-glutamate from L-proline: step 2/2.</text>
</comment>
<keyword evidence="3 8" id="KW-0560">Oxidoreductase</keyword>
<dbReference type="PIRSF" id="PIRSF000197">
    <property type="entry name" value="Bifunct_PutA"/>
    <property type="match status" value="1"/>
</dbReference>
<dbReference type="PROSITE" id="PS00687">
    <property type="entry name" value="ALDEHYDE_DEHYDR_GLU"/>
    <property type="match status" value="1"/>
</dbReference>
<feature type="active site" evidence="6 7">
    <location>
        <position position="709"/>
    </location>
</feature>
<dbReference type="InterPro" id="IPR016160">
    <property type="entry name" value="Ald_DH_CS_CYS"/>
</dbReference>
<accession>A0A4R7HZS4</accession>
<dbReference type="InterPro" id="IPR029041">
    <property type="entry name" value="FAD-linked_oxidoreductase-like"/>
</dbReference>
<feature type="region of interest" description="Disordered" evidence="9">
    <location>
        <begin position="471"/>
        <end position="496"/>
    </location>
</feature>
<dbReference type="SUPFAM" id="SSF53720">
    <property type="entry name" value="ALDH-like"/>
    <property type="match status" value="1"/>
</dbReference>
<dbReference type="InterPro" id="IPR016163">
    <property type="entry name" value="Ald_DH_C"/>
</dbReference>
<keyword evidence="4" id="KW-0520">NAD</keyword>
<evidence type="ECO:0000256" key="6">
    <source>
        <dbReference type="PIRSR" id="PIRSR000197-1"/>
    </source>
</evidence>
<dbReference type="GO" id="GO:0004657">
    <property type="term" value="F:proline dehydrogenase activity"/>
    <property type="evidence" value="ECO:0007669"/>
    <property type="project" value="InterPro"/>
</dbReference>
<dbReference type="PROSITE" id="PS00070">
    <property type="entry name" value="ALDEHYDE_DEHYDR_CYS"/>
    <property type="match status" value="1"/>
</dbReference>
<evidence type="ECO:0000259" key="11">
    <source>
        <dbReference type="Pfam" id="PF01619"/>
    </source>
</evidence>
<evidence type="ECO:0000256" key="1">
    <source>
        <dbReference type="ARBA" id="ARBA00004786"/>
    </source>
</evidence>
<comment type="similarity">
    <text evidence="8">Belongs to the aldehyde dehydrogenase family.</text>
</comment>
<dbReference type="Pfam" id="PF00171">
    <property type="entry name" value="Aldedh"/>
    <property type="match status" value="1"/>
</dbReference>
<dbReference type="InterPro" id="IPR016162">
    <property type="entry name" value="Ald_DH_N"/>
</dbReference>
<evidence type="ECO:0000313" key="12">
    <source>
        <dbReference type="EMBL" id="TDT15776.1"/>
    </source>
</evidence>
<keyword evidence="13" id="KW-1185">Reference proteome</keyword>
<protein>
    <recommendedName>
        <fullName evidence="2">L-glutamate gamma-semialdehyde dehydrogenase</fullName>
        <ecNumber evidence="2">1.2.1.88</ecNumber>
    </recommendedName>
</protein>
<gene>
    <name evidence="12" type="ORF">BDK89_1354</name>
</gene>
<dbReference type="InterPro" id="IPR050485">
    <property type="entry name" value="Proline_metab_enzyme"/>
</dbReference>
<dbReference type="GO" id="GO:0010133">
    <property type="term" value="P:L-proline catabolic process to L-glutamate"/>
    <property type="evidence" value="ECO:0007669"/>
    <property type="project" value="InterPro"/>
</dbReference>
<dbReference type="Proteomes" id="UP000294558">
    <property type="component" value="Unassembled WGS sequence"/>
</dbReference>
<organism evidence="12 13">
    <name type="scientific">Ilumatobacter fluminis</name>
    <dbReference type="NCBI Taxonomy" id="467091"/>
    <lineage>
        <taxon>Bacteria</taxon>
        <taxon>Bacillati</taxon>
        <taxon>Actinomycetota</taxon>
        <taxon>Acidimicrobiia</taxon>
        <taxon>Acidimicrobiales</taxon>
        <taxon>Ilumatobacteraceae</taxon>
        <taxon>Ilumatobacter</taxon>
    </lineage>
</organism>
<dbReference type="EMBL" id="SOAU01000001">
    <property type="protein sequence ID" value="TDT15776.1"/>
    <property type="molecule type" value="Genomic_DNA"/>
</dbReference>
<dbReference type="PANTHER" id="PTHR42862:SF1">
    <property type="entry name" value="DELTA-1-PYRROLINE-5-CARBOXYLATE DEHYDROGENASE 2, ISOFORM A-RELATED"/>
    <property type="match status" value="1"/>
</dbReference>
<dbReference type="RefSeq" id="WP_133868201.1">
    <property type="nucleotide sequence ID" value="NZ_SOAU01000001.1"/>
</dbReference>
<dbReference type="AlphaFoldDB" id="A0A4R7HZS4"/>
<comment type="catalytic activity">
    <reaction evidence="5">
        <text>L-glutamate 5-semialdehyde + NAD(+) + H2O = L-glutamate + NADH + 2 H(+)</text>
        <dbReference type="Rhea" id="RHEA:30235"/>
        <dbReference type="ChEBI" id="CHEBI:15377"/>
        <dbReference type="ChEBI" id="CHEBI:15378"/>
        <dbReference type="ChEBI" id="CHEBI:29985"/>
        <dbReference type="ChEBI" id="CHEBI:57540"/>
        <dbReference type="ChEBI" id="CHEBI:57945"/>
        <dbReference type="ChEBI" id="CHEBI:58066"/>
        <dbReference type="EC" id="1.2.1.88"/>
    </reaction>
</comment>
<feature type="domain" description="Aldehyde dehydrogenase" evidence="10">
    <location>
        <begin position="508"/>
        <end position="933"/>
    </location>
</feature>
<dbReference type="EC" id="1.2.1.88" evidence="2"/>
<proteinExistence type="inferred from homology"/>
<evidence type="ECO:0000256" key="7">
    <source>
        <dbReference type="PROSITE-ProRule" id="PRU10007"/>
    </source>
</evidence>
<evidence type="ECO:0000256" key="4">
    <source>
        <dbReference type="ARBA" id="ARBA00023027"/>
    </source>
</evidence>
<evidence type="ECO:0000313" key="13">
    <source>
        <dbReference type="Proteomes" id="UP000294558"/>
    </source>
</evidence>
<dbReference type="InterPro" id="IPR029510">
    <property type="entry name" value="Ald_DH_CS_GLU"/>
</dbReference>
<dbReference type="InterPro" id="IPR015590">
    <property type="entry name" value="Aldehyde_DH_dom"/>
</dbReference>
<dbReference type="Gene3D" id="3.40.605.10">
    <property type="entry name" value="Aldehyde Dehydrogenase, Chain A, domain 1"/>
    <property type="match status" value="1"/>
</dbReference>
<dbReference type="InterPro" id="IPR016161">
    <property type="entry name" value="Ald_DH/histidinol_DH"/>
</dbReference>
<dbReference type="Pfam" id="PF01619">
    <property type="entry name" value="Pro_dh"/>
    <property type="match status" value="1"/>
</dbReference>
<dbReference type="SUPFAM" id="SSF51730">
    <property type="entry name" value="FAD-linked oxidoreductase"/>
    <property type="match status" value="1"/>
</dbReference>
<dbReference type="InterPro" id="IPR002872">
    <property type="entry name" value="Proline_DH_dom"/>
</dbReference>
<dbReference type="PANTHER" id="PTHR42862">
    <property type="entry name" value="DELTA-1-PYRROLINE-5-CARBOXYLATE DEHYDROGENASE 1, ISOFORM A-RELATED"/>
    <property type="match status" value="1"/>
</dbReference>
<evidence type="ECO:0000256" key="5">
    <source>
        <dbReference type="ARBA" id="ARBA00048142"/>
    </source>
</evidence>
<comment type="caution">
    <text evidence="12">The sequence shown here is derived from an EMBL/GenBank/DDBJ whole genome shotgun (WGS) entry which is preliminary data.</text>
</comment>
<evidence type="ECO:0000256" key="8">
    <source>
        <dbReference type="RuleBase" id="RU003345"/>
    </source>
</evidence>
<feature type="active site" evidence="6">
    <location>
        <position position="743"/>
    </location>
</feature>
<dbReference type="Gene3D" id="3.20.20.220">
    <property type="match status" value="1"/>
</dbReference>
<dbReference type="Gene3D" id="3.40.309.10">
    <property type="entry name" value="Aldehyde Dehydrogenase, Chain A, domain 2"/>
    <property type="match status" value="1"/>
</dbReference>
<dbReference type="InterPro" id="IPR025703">
    <property type="entry name" value="Bifunct_PutA"/>
</dbReference>
<dbReference type="GO" id="GO:0009898">
    <property type="term" value="C:cytoplasmic side of plasma membrane"/>
    <property type="evidence" value="ECO:0007669"/>
    <property type="project" value="TreeGrafter"/>
</dbReference>
<evidence type="ECO:0000259" key="10">
    <source>
        <dbReference type="Pfam" id="PF00171"/>
    </source>
</evidence>
<dbReference type="GO" id="GO:0003842">
    <property type="term" value="F:L-glutamate gamma-semialdehyde dehydrogenase activity"/>
    <property type="evidence" value="ECO:0007669"/>
    <property type="project" value="UniProtKB-EC"/>
</dbReference>
<evidence type="ECO:0000256" key="2">
    <source>
        <dbReference type="ARBA" id="ARBA00012884"/>
    </source>
</evidence>
<sequence length="1087" mass="118954">MGNAVRADRTVSHREVSVDDAVALARRLMVAGEAELTRGERRRRDRLGRLIADPDGRELLFALTDQVLRIEDDRSAARRFSSIVRQHPSNALGPIDRVLLRVGATVAPWLPRMVMPLVTRRIVAETRGVVLPADDPAFARHVRKRAEQGVRLNVNPLGEAILSDAEADARLAMVLARIERADVDYVSLKITSVVADLDPFAFEQSVGRIAERLRTVYRTATNADPVTFVNLDMEEYRDLELSLASFMRVLDEDEFVGIDAGIVLQAYIPDSHEALERLGEWAVARQARGGGHIKVRLVKGANLAMERVESELHGWEQAPYTTKAEVDASFKAMLESALRPGWGDAVRVGVASHNVFDIAWALVVADAAGARGRIDLEMLEGMSPAQARAVLAEVGDLLLYAPVVAREDIDASIAYLSRRLDENTQPENFLRASFDLVVDSPAWCEQERRFRTAVAERSMVGRARRRVPLPGADQATFRNEPDSDVTDPSVRDGIGTATVPEPEIVAFTDTKSIDRAAGRAADGFDRWSRLGDDERRRVVRAAAAVMRRRRFETVRVMADETGKTMHEADPEVSEAIDFAEYYAGPGQSLLSSLRTDGVAVTGRGVVAVVGPWNFPYAIPAGGVFAALAAGNAVILKPAPESVRVAATLVEQLHEAGVPDDVVQLVVCEDGPVGQHLVTHDGIDTIVLTGSLATADLFRSWKPDLRLFAETSGKNALVITAAADLDLAIADLVQSAFGHAGQKCSAASLGIVEASVYDDPEFRRRLRDAVTSWRVGWPSDRATMMGPVIAPPSGPLLRGLTSLEPGEQWLVEPRRLDDSGRLWSPGVRLGVEPGSWYHRTECFGPVLGLVRADDLDHAIEVQNDSLFGLTGGIHSLDPAEIERWVERVEVGNAYVNRGTTGAVVQRQPFGGWKRSSVGPGTKAGGPNYLLQFARINDDWPIDRVRASYETAWATEFSQEHDPSGLRAESNILRYRPVPRVIARHDGTRPEMLERCRVASVVTGVPLVESDARVVDEASFGSALRPDDRVRLLVPPDDGLLRSLVDSGVWFETTAPSGHGRVELVKWVQEQAVSRTLHRHGRLPEGDLG</sequence>
<evidence type="ECO:0000256" key="3">
    <source>
        <dbReference type="ARBA" id="ARBA00023002"/>
    </source>
</evidence>
<evidence type="ECO:0000256" key="9">
    <source>
        <dbReference type="SAM" id="MobiDB-lite"/>
    </source>
</evidence>
<name>A0A4R7HZS4_9ACTN</name>
<feature type="domain" description="Proline dehydrogenase" evidence="11">
    <location>
        <begin position="140"/>
        <end position="431"/>
    </location>
</feature>